<gene>
    <name evidence="7" type="ORF">BSTOLATCC_MIC9489</name>
</gene>
<comment type="similarity">
    <text evidence="1">Belongs to the protein-tyrosine phosphatase family. Non-receptor class dual specificity subfamily.</text>
</comment>
<organism evidence="7 8">
    <name type="scientific">Blepharisma stoltei</name>
    <dbReference type="NCBI Taxonomy" id="1481888"/>
    <lineage>
        <taxon>Eukaryota</taxon>
        <taxon>Sar</taxon>
        <taxon>Alveolata</taxon>
        <taxon>Ciliophora</taxon>
        <taxon>Postciliodesmatophora</taxon>
        <taxon>Heterotrichea</taxon>
        <taxon>Heterotrichida</taxon>
        <taxon>Blepharismidae</taxon>
        <taxon>Blepharisma</taxon>
    </lineage>
</organism>
<dbReference type="EC" id="3.1.3.48" evidence="2"/>
<dbReference type="InterPro" id="IPR016130">
    <property type="entry name" value="Tyr_Pase_AS"/>
</dbReference>
<dbReference type="GO" id="GO:0005737">
    <property type="term" value="C:cytoplasm"/>
    <property type="evidence" value="ECO:0007669"/>
    <property type="project" value="TreeGrafter"/>
</dbReference>
<dbReference type="Gene3D" id="3.90.190.10">
    <property type="entry name" value="Protein tyrosine phosphatase superfamily"/>
    <property type="match status" value="1"/>
</dbReference>
<evidence type="ECO:0000313" key="7">
    <source>
        <dbReference type="EMBL" id="CAG9313684.1"/>
    </source>
</evidence>
<dbReference type="InterPro" id="IPR029021">
    <property type="entry name" value="Prot-tyrosine_phosphatase-like"/>
</dbReference>
<dbReference type="PROSITE" id="PS50054">
    <property type="entry name" value="TYR_PHOSPHATASE_DUAL"/>
    <property type="match status" value="1"/>
</dbReference>
<evidence type="ECO:0000259" key="5">
    <source>
        <dbReference type="PROSITE" id="PS50054"/>
    </source>
</evidence>
<proteinExistence type="inferred from homology"/>
<accession>A0AAU9IE54</accession>
<dbReference type="InterPro" id="IPR000340">
    <property type="entry name" value="Dual-sp_phosphatase_cat-dom"/>
</dbReference>
<evidence type="ECO:0000259" key="6">
    <source>
        <dbReference type="PROSITE" id="PS50056"/>
    </source>
</evidence>
<dbReference type="PANTHER" id="PTHR10159">
    <property type="entry name" value="DUAL SPECIFICITY PROTEIN PHOSPHATASE"/>
    <property type="match status" value="1"/>
</dbReference>
<feature type="domain" description="Tyrosine specific protein phosphatases" evidence="6">
    <location>
        <begin position="79"/>
        <end position="136"/>
    </location>
</feature>
<dbReference type="GO" id="GO:0008330">
    <property type="term" value="F:protein tyrosine/threonine phosphatase activity"/>
    <property type="evidence" value="ECO:0007669"/>
    <property type="project" value="TreeGrafter"/>
</dbReference>
<dbReference type="AlphaFoldDB" id="A0AAU9IE54"/>
<keyword evidence="4" id="KW-0904">Protein phosphatase</keyword>
<dbReference type="CDD" id="cd14498">
    <property type="entry name" value="DSP"/>
    <property type="match status" value="1"/>
</dbReference>
<evidence type="ECO:0000256" key="4">
    <source>
        <dbReference type="ARBA" id="ARBA00022912"/>
    </source>
</evidence>
<feature type="domain" description="Tyrosine-protein phosphatase" evidence="5">
    <location>
        <begin position="16"/>
        <end position="158"/>
    </location>
</feature>
<dbReference type="GO" id="GO:0017017">
    <property type="term" value="F:MAP kinase tyrosine/serine/threonine phosphatase activity"/>
    <property type="evidence" value="ECO:0007669"/>
    <property type="project" value="TreeGrafter"/>
</dbReference>
<dbReference type="SUPFAM" id="SSF52799">
    <property type="entry name" value="(Phosphotyrosine protein) phosphatases II"/>
    <property type="match status" value="1"/>
</dbReference>
<keyword evidence="8" id="KW-1185">Reference proteome</keyword>
<dbReference type="EMBL" id="CAJZBQ010000011">
    <property type="protein sequence ID" value="CAG9313684.1"/>
    <property type="molecule type" value="Genomic_DNA"/>
</dbReference>
<sequence length="164" mass="19118">MVDLDEANNYFGFYYEPMHEIEQGLYLGCMRAAECEELLRAHNIKYIVQALESQYTERFDWITYHFVEIWDNPYQDLAKHLPSALQFIHQHLSAGENVLVHCAAGISRSSSIVIAYLMGKHLIDFYQAFDRVSSKRSCVSPNFGFRKQLKDTGEQQLRTYLILP</sequence>
<dbReference type="PROSITE" id="PS00383">
    <property type="entry name" value="TYR_PHOSPHATASE_1"/>
    <property type="match status" value="1"/>
</dbReference>
<keyword evidence="3" id="KW-0378">Hydrolase</keyword>
<evidence type="ECO:0000256" key="1">
    <source>
        <dbReference type="ARBA" id="ARBA00008601"/>
    </source>
</evidence>
<evidence type="ECO:0000313" key="8">
    <source>
        <dbReference type="Proteomes" id="UP001162131"/>
    </source>
</evidence>
<dbReference type="Proteomes" id="UP001162131">
    <property type="component" value="Unassembled WGS sequence"/>
</dbReference>
<dbReference type="InterPro" id="IPR000387">
    <property type="entry name" value="Tyr_Pase_dom"/>
</dbReference>
<dbReference type="GO" id="GO:0043409">
    <property type="term" value="P:negative regulation of MAPK cascade"/>
    <property type="evidence" value="ECO:0007669"/>
    <property type="project" value="TreeGrafter"/>
</dbReference>
<name>A0AAU9IE54_9CILI</name>
<dbReference type="SMART" id="SM00195">
    <property type="entry name" value="DSPc"/>
    <property type="match status" value="1"/>
</dbReference>
<evidence type="ECO:0000256" key="3">
    <source>
        <dbReference type="ARBA" id="ARBA00022801"/>
    </source>
</evidence>
<dbReference type="PROSITE" id="PS50056">
    <property type="entry name" value="TYR_PHOSPHATASE_2"/>
    <property type="match status" value="1"/>
</dbReference>
<comment type="caution">
    <text evidence="7">The sequence shown here is derived from an EMBL/GenBank/DDBJ whole genome shotgun (WGS) entry which is preliminary data.</text>
</comment>
<evidence type="ECO:0000256" key="2">
    <source>
        <dbReference type="ARBA" id="ARBA00013064"/>
    </source>
</evidence>
<protein>
    <recommendedName>
        <fullName evidence="2">protein-tyrosine-phosphatase</fullName>
        <ecNumber evidence="2">3.1.3.48</ecNumber>
    </recommendedName>
</protein>
<reference evidence="7" key="1">
    <citation type="submission" date="2021-09" db="EMBL/GenBank/DDBJ databases">
        <authorList>
            <consortium name="AG Swart"/>
            <person name="Singh M."/>
            <person name="Singh A."/>
            <person name="Seah K."/>
            <person name="Emmerich C."/>
        </authorList>
    </citation>
    <scope>NUCLEOTIDE SEQUENCE</scope>
    <source>
        <strain evidence="7">ATCC30299</strain>
    </source>
</reference>
<dbReference type="PANTHER" id="PTHR10159:SF532">
    <property type="entry name" value="SPECIFICITY PROTEIN PHOSPHATASE, PUTATIVE-RELATED"/>
    <property type="match status" value="1"/>
</dbReference>
<dbReference type="InterPro" id="IPR020422">
    <property type="entry name" value="TYR_PHOSPHATASE_DUAL_dom"/>
</dbReference>
<dbReference type="Pfam" id="PF00782">
    <property type="entry name" value="DSPc"/>
    <property type="match status" value="1"/>
</dbReference>
<dbReference type="GO" id="GO:0033550">
    <property type="term" value="F:MAP kinase tyrosine phosphatase activity"/>
    <property type="evidence" value="ECO:0007669"/>
    <property type="project" value="TreeGrafter"/>
</dbReference>